<dbReference type="SUPFAM" id="SSF52540">
    <property type="entry name" value="P-loop containing nucleoside triphosphate hydrolases"/>
    <property type="match status" value="1"/>
</dbReference>
<keyword evidence="3" id="KW-0067">ATP-binding</keyword>
<sequence length="253" mass="29346">MQSLRRYGRDAVIKLVGAVRSMTSKPSRPFTVIVEGNIGSGKTTFLNQFKRMPEVIALSEPVEMWRNANGHNLLDLMYEDPTKYSMAFQSYVQLTMLEMHQANFDPPIKVMERSIHSARHCFVENLSNAGFLAGVNRAVLDEWYKWICETQDVNADLIVYLYTTPETAYERIKERNRNEEKKISMDYIRTLHDLHEKFIRSGLTKRFCKAPVIEIDANKDLSELVPKFDECKDMIMKSSAHNDNQLLELETLQ</sequence>
<protein>
    <recommendedName>
        <fullName evidence="4">Deoxynucleoside kinase domain-containing protein</fullName>
    </recommendedName>
</protein>
<dbReference type="InterPro" id="IPR027417">
    <property type="entry name" value="P-loop_NTPase"/>
</dbReference>
<dbReference type="GO" id="GO:0005739">
    <property type="term" value="C:mitochondrion"/>
    <property type="evidence" value="ECO:0007669"/>
    <property type="project" value="TreeGrafter"/>
</dbReference>
<dbReference type="PANTHER" id="PTHR10513:SF24">
    <property type="entry name" value="THYMIDINE KINASE 2, MITOCHONDRIAL"/>
    <property type="match status" value="1"/>
</dbReference>
<keyword evidence="3" id="KW-0547">Nucleotide-binding</keyword>
<feature type="active site" description="Proton acceptor" evidence="2">
    <location>
        <position position="112"/>
    </location>
</feature>
<dbReference type="GO" id="GO:0019136">
    <property type="term" value="F:deoxynucleoside kinase activity"/>
    <property type="evidence" value="ECO:0007669"/>
    <property type="project" value="InterPro"/>
</dbReference>
<dbReference type="CDD" id="cd01673">
    <property type="entry name" value="dNK"/>
    <property type="match status" value="1"/>
</dbReference>
<dbReference type="InterPro" id="IPR031314">
    <property type="entry name" value="DNK_dom"/>
</dbReference>
<comment type="caution">
    <text evidence="5">The sequence shown here is derived from an EMBL/GenBank/DDBJ whole genome shotgun (WGS) entry which is preliminary data.</text>
</comment>
<evidence type="ECO:0000259" key="4">
    <source>
        <dbReference type="Pfam" id="PF01712"/>
    </source>
</evidence>
<evidence type="ECO:0000313" key="6">
    <source>
        <dbReference type="Proteomes" id="UP000494165"/>
    </source>
</evidence>
<dbReference type="Proteomes" id="UP000494165">
    <property type="component" value="Unassembled WGS sequence"/>
</dbReference>
<dbReference type="AlphaFoldDB" id="A0A8S1DIV6"/>
<reference evidence="5 6" key="1">
    <citation type="submission" date="2020-04" db="EMBL/GenBank/DDBJ databases">
        <authorList>
            <person name="Alioto T."/>
            <person name="Alioto T."/>
            <person name="Gomez Garrido J."/>
        </authorList>
    </citation>
    <scope>NUCLEOTIDE SEQUENCE [LARGE SCALE GENOMIC DNA]</scope>
</reference>
<dbReference type="InterPro" id="IPR050566">
    <property type="entry name" value="Deoxyribonucleoside_kinase"/>
</dbReference>
<organism evidence="5 6">
    <name type="scientific">Cloeon dipterum</name>
    <dbReference type="NCBI Taxonomy" id="197152"/>
    <lineage>
        <taxon>Eukaryota</taxon>
        <taxon>Metazoa</taxon>
        <taxon>Ecdysozoa</taxon>
        <taxon>Arthropoda</taxon>
        <taxon>Hexapoda</taxon>
        <taxon>Insecta</taxon>
        <taxon>Pterygota</taxon>
        <taxon>Palaeoptera</taxon>
        <taxon>Ephemeroptera</taxon>
        <taxon>Pisciforma</taxon>
        <taxon>Baetidae</taxon>
        <taxon>Cloeon</taxon>
    </lineage>
</organism>
<dbReference type="EMBL" id="CADEPI010000221">
    <property type="protein sequence ID" value="CAB3380962.1"/>
    <property type="molecule type" value="Genomic_DNA"/>
</dbReference>
<comment type="similarity">
    <text evidence="1">Belongs to the DCK/DGK family.</text>
</comment>
<evidence type="ECO:0000256" key="3">
    <source>
        <dbReference type="PIRSR" id="PIRSR000705-3"/>
    </source>
</evidence>
<gene>
    <name evidence="5" type="ORF">CLODIP_2_CD15353</name>
</gene>
<dbReference type="Gene3D" id="3.40.50.300">
    <property type="entry name" value="P-loop containing nucleotide triphosphate hydrolases"/>
    <property type="match status" value="1"/>
</dbReference>
<accession>A0A8S1DIV6</accession>
<dbReference type="Pfam" id="PF01712">
    <property type="entry name" value="dNK"/>
    <property type="match status" value="1"/>
</dbReference>
<evidence type="ECO:0000256" key="2">
    <source>
        <dbReference type="PIRSR" id="PIRSR000705-1"/>
    </source>
</evidence>
<feature type="binding site" evidence="3">
    <location>
        <begin position="171"/>
        <end position="175"/>
    </location>
    <ligand>
        <name>ATP</name>
        <dbReference type="ChEBI" id="CHEBI:30616"/>
    </ligand>
</feature>
<keyword evidence="6" id="KW-1185">Reference proteome</keyword>
<dbReference type="FunFam" id="3.40.50.300:FF:001571">
    <property type="entry name" value="Deoxynucleoside kinase"/>
    <property type="match status" value="1"/>
</dbReference>
<evidence type="ECO:0000313" key="5">
    <source>
        <dbReference type="EMBL" id="CAB3380962.1"/>
    </source>
</evidence>
<proteinExistence type="inferred from homology"/>
<dbReference type="InterPro" id="IPR002624">
    <property type="entry name" value="DCK/DGK"/>
</dbReference>
<evidence type="ECO:0000256" key="1">
    <source>
        <dbReference type="ARBA" id="ARBA00007420"/>
    </source>
</evidence>
<dbReference type="GO" id="GO:0005524">
    <property type="term" value="F:ATP binding"/>
    <property type="evidence" value="ECO:0007669"/>
    <property type="project" value="UniProtKB-KW"/>
</dbReference>
<feature type="binding site" evidence="3">
    <location>
        <begin position="36"/>
        <end position="44"/>
    </location>
    <ligand>
        <name>ATP</name>
        <dbReference type="ChEBI" id="CHEBI:30616"/>
    </ligand>
</feature>
<dbReference type="OrthoDB" id="567086at2759"/>
<name>A0A8S1DIV6_9INSE</name>
<feature type="domain" description="Deoxynucleoside kinase" evidence="4">
    <location>
        <begin position="33"/>
        <end position="230"/>
    </location>
</feature>
<dbReference type="PIRSF" id="PIRSF000705">
    <property type="entry name" value="DNK"/>
    <property type="match status" value="1"/>
</dbReference>
<dbReference type="PANTHER" id="PTHR10513">
    <property type="entry name" value="DEOXYNUCLEOSIDE KINASE"/>
    <property type="match status" value="1"/>
</dbReference>